<proteinExistence type="inferred from homology"/>
<dbReference type="PROSITE" id="PS00134">
    <property type="entry name" value="TRYPSIN_HIS"/>
    <property type="match status" value="1"/>
</dbReference>
<evidence type="ECO:0000256" key="2">
    <source>
        <dbReference type="ARBA" id="ARBA00022670"/>
    </source>
</evidence>
<dbReference type="InterPro" id="IPR018114">
    <property type="entry name" value="TRYPSIN_HIS"/>
</dbReference>
<dbReference type="InterPro" id="IPR043504">
    <property type="entry name" value="Peptidase_S1_PA_chymotrypsin"/>
</dbReference>
<evidence type="ECO:0000313" key="8">
    <source>
        <dbReference type="EMBL" id="CAL8136696.1"/>
    </source>
</evidence>
<evidence type="ECO:0000256" key="3">
    <source>
        <dbReference type="ARBA" id="ARBA00022801"/>
    </source>
</evidence>
<name>A0ABP1RVA8_9HEXA</name>
<reference evidence="8 9" key="1">
    <citation type="submission" date="2024-08" db="EMBL/GenBank/DDBJ databases">
        <authorList>
            <person name="Cucini C."/>
            <person name="Frati F."/>
        </authorList>
    </citation>
    <scope>NUCLEOTIDE SEQUENCE [LARGE SCALE GENOMIC DNA]</scope>
</reference>
<dbReference type="Gene3D" id="2.40.10.10">
    <property type="entry name" value="Trypsin-like serine proteases"/>
    <property type="match status" value="1"/>
</dbReference>
<feature type="chain" id="PRO_5045941686" description="Peptidase S1 domain-containing protein" evidence="6">
    <location>
        <begin position="22"/>
        <end position="274"/>
    </location>
</feature>
<keyword evidence="3" id="KW-0378">Hydrolase</keyword>
<dbReference type="EMBL" id="CAXLJM020000111">
    <property type="protein sequence ID" value="CAL8136696.1"/>
    <property type="molecule type" value="Genomic_DNA"/>
</dbReference>
<feature type="domain" description="Peptidase S1" evidence="7">
    <location>
        <begin position="39"/>
        <end position="272"/>
    </location>
</feature>
<dbReference type="SUPFAM" id="SSF50494">
    <property type="entry name" value="Trypsin-like serine proteases"/>
    <property type="match status" value="1"/>
</dbReference>
<accession>A0ABP1RVA8</accession>
<comment type="similarity">
    <text evidence="1">Belongs to the peptidase S1 family.</text>
</comment>
<gene>
    <name evidence="8" type="ORF">ODALV1_LOCUS26569</name>
</gene>
<keyword evidence="5" id="KW-1015">Disulfide bond</keyword>
<evidence type="ECO:0000256" key="5">
    <source>
        <dbReference type="ARBA" id="ARBA00023157"/>
    </source>
</evidence>
<feature type="signal peptide" evidence="6">
    <location>
        <begin position="1"/>
        <end position="21"/>
    </location>
</feature>
<dbReference type="Pfam" id="PF00089">
    <property type="entry name" value="Trypsin"/>
    <property type="match status" value="1"/>
</dbReference>
<dbReference type="Proteomes" id="UP001642540">
    <property type="component" value="Unassembled WGS sequence"/>
</dbReference>
<dbReference type="PRINTS" id="PR00722">
    <property type="entry name" value="CHYMOTRYPSIN"/>
</dbReference>
<dbReference type="InterPro" id="IPR050430">
    <property type="entry name" value="Peptidase_S1"/>
</dbReference>
<dbReference type="PANTHER" id="PTHR24276">
    <property type="entry name" value="POLYSERASE-RELATED"/>
    <property type="match status" value="1"/>
</dbReference>
<evidence type="ECO:0000256" key="1">
    <source>
        <dbReference type="ARBA" id="ARBA00007664"/>
    </source>
</evidence>
<evidence type="ECO:0000256" key="6">
    <source>
        <dbReference type="SAM" id="SignalP"/>
    </source>
</evidence>
<dbReference type="InterPro" id="IPR001254">
    <property type="entry name" value="Trypsin_dom"/>
</dbReference>
<dbReference type="InterPro" id="IPR009003">
    <property type="entry name" value="Peptidase_S1_PA"/>
</dbReference>
<dbReference type="PANTHER" id="PTHR24276:SF98">
    <property type="entry name" value="FI18310P1-RELATED"/>
    <property type="match status" value="1"/>
</dbReference>
<dbReference type="CDD" id="cd00190">
    <property type="entry name" value="Tryp_SPc"/>
    <property type="match status" value="1"/>
</dbReference>
<sequence>MEKTTTFYIFLIFLKLLVCQAENEISENTTEISQNQPKVVNGMPANQGEIPYQIGLYYIGGFRCGGSFIIVHGKHFIITAAHCVEHDLNPENYIVVAGEVNKYNIDSPAQERSVTKIIVHEGYVHTNSPDFTGNDIAILAIDSPFEINKFVSPIRLPRKKECVGSSGVVSGWGLLTESGPYSSVLQKANILVGPNKSCKRIYPDSFQPKTMICAGIRKGACVGDSGGPLKDSRKGFLAGIVSYGKTNCTGPKRNGVYTRVSAFVKWIEMQAQNI</sequence>
<evidence type="ECO:0000313" key="9">
    <source>
        <dbReference type="Proteomes" id="UP001642540"/>
    </source>
</evidence>
<keyword evidence="9" id="KW-1185">Reference proteome</keyword>
<evidence type="ECO:0000256" key="4">
    <source>
        <dbReference type="ARBA" id="ARBA00022825"/>
    </source>
</evidence>
<keyword evidence="2" id="KW-0645">Protease</keyword>
<dbReference type="InterPro" id="IPR001314">
    <property type="entry name" value="Peptidase_S1A"/>
</dbReference>
<keyword evidence="6" id="KW-0732">Signal</keyword>
<protein>
    <recommendedName>
        <fullName evidence="7">Peptidase S1 domain-containing protein</fullName>
    </recommendedName>
</protein>
<keyword evidence="4" id="KW-0720">Serine protease</keyword>
<comment type="caution">
    <text evidence="8">The sequence shown here is derived from an EMBL/GenBank/DDBJ whole genome shotgun (WGS) entry which is preliminary data.</text>
</comment>
<organism evidence="8 9">
    <name type="scientific">Orchesella dallaii</name>
    <dbReference type="NCBI Taxonomy" id="48710"/>
    <lineage>
        <taxon>Eukaryota</taxon>
        <taxon>Metazoa</taxon>
        <taxon>Ecdysozoa</taxon>
        <taxon>Arthropoda</taxon>
        <taxon>Hexapoda</taxon>
        <taxon>Collembola</taxon>
        <taxon>Entomobryomorpha</taxon>
        <taxon>Entomobryoidea</taxon>
        <taxon>Orchesellidae</taxon>
        <taxon>Orchesellinae</taxon>
        <taxon>Orchesella</taxon>
    </lineage>
</organism>
<dbReference type="PROSITE" id="PS50240">
    <property type="entry name" value="TRYPSIN_DOM"/>
    <property type="match status" value="1"/>
</dbReference>
<dbReference type="SMART" id="SM00020">
    <property type="entry name" value="Tryp_SPc"/>
    <property type="match status" value="1"/>
</dbReference>
<evidence type="ECO:0000259" key="7">
    <source>
        <dbReference type="PROSITE" id="PS50240"/>
    </source>
</evidence>